<dbReference type="InterPro" id="IPR039060">
    <property type="entry name" value="Antitox_HigA"/>
</dbReference>
<dbReference type="AlphaFoldDB" id="A0AA43Z9I7"/>
<dbReference type="GO" id="GO:0006355">
    <property type="term" value="P:regulation of DNA-templated transcription"/>
    <property type="evidence" value="ECO:0007669"/>
    <property type="project" value="InterPro"/>
</dbReference>
<evidence type="ECO:0000313" key="2">
    <source>
        <dbReference type="Proteomes" id="UP000736384"/>
    </source>
</evidence>
<evidence type="ECO:0000313" key="1">
    <source>
        <dbReference type="EMBL" id="NHN79185.1"/>
    </source>
</evidence>
<sequence length="123" mass="13861">MDIRPIRTDQDYRAALKEVSALFDHEPEPGTPAGDRFDVMVTLIEAYESKHFPVDLPNPIDAIKFRMEQSGLTAKDLEPAIGRTNRVYEVLNGKRALTLPMVWRLHSMFGIPAESLIKPASRA</sequence>
<dbReference type="PANTHER" id="PTHR40455:SF1">
    <property type="entry name" value="ANTITOXIN HIGA"/>
    <property type="match status" value="1"/>
</dbReference>
<dbReference type="InterPro" id="IPR010982">
    <property type="entry name" value="Lambda_DNA-bd_dom_sf"/>
</dbReference>
<dbReference type="Proteomes" id="UP000736384">
    <property type="component" value="Unassembled WGS sequence"/>
</dbReference>
<gene>
    <name evidence="1" type="ORF">HA520_18165</name>
</gene>
<dbReference type="EMBL" id="JAAPAP010000017">
    <property type="protein sequence ID" value="NHN79185.1"/>
    <property type="molecule type" value="Genomic_DNA"/>
</dbReference>
<name>A0AA43Z9I7_9GAMM</name>
<comment type="caution">
    <text evidence="1">The sequence shown here is derived from an EMBL/GenBank/DDBJ whole genome shotgun (WGS) entry which is preliminary data.</text>
</comment>
<dbReference type="GO" id="GO:0001046">
    <property type="term" value="F:core promoter sequence-specific DNA binding"/>
    <property type="evidence" value="ECO:0007669"/>
    <property type="project" value="TreeGrafter"/>
</dbReference>
<organism evidence="1 2">
    <name type="scientific">Azotobacter chroococcum</name>
    <dbReference type="NCBI Taxonomy" id="353"/>
    <lineage>
        <taxon>Bacteria</taxon>
        <taxon>Pseudomonadati</taxon>
        <taxon>Pseudomonadota</taxon>
        <taxon>Gammaproteobacteria</taxon>
        <taxon>Pseudomonadales</taxon>
        <taxon>Pseudomonadaceae</taxon>
        <taxon>Azotobacter</taxon>
    </lineage>
</organism>
<dbReference type="SUPFAM" id="SSF47413">
    <property type="entry name" value="lambda repressor-like DNA-binding domains"/>
    <property type="match status" value="1"/>
</dbReference>
<accession>A0AA43Z9I7</accession>
<protein>
    <submittedName>
        <fullName evidence="1">Transcriptional regulator</fullName>
    </submittedName>
</protein>
<dbReference type="InterPro" id="IPR001387">
    <property type="entry name" value="Cro/C1-type_HTH"/>
</dbReference>
<dbReference type="RefSeq" id="WP_165893693.1">
    <property type="nucleotide sequence ID" value="NZ_JAAPAP010000017.1"/>
</dbReference>
<reference evidence="1" key="1">
    <citation type="submission" date="2020-03" db="EMBL/GenBank/DDBJ databases">
        <title>Genome assembly of Azotobacter chroococcum W5.</title>
        <authorList>
            <person name="Kannepalli A."/>
        </authorList>
    </citation>
    <scope>NUCLEOTIDE SEQUENCE</scope>
    <source>
        <strain evidence="1">W5</strain>
    </source>
</reference>
<proteinExistence type="predicted"/>
<dbReference type="CDD" id="cd00093">
    <property type="entry name" value="HTH_XRE"/>
    <property type="match status" value="1"/>
</dbReference>
<dbReference type="Gene3D" id="1.10.260.40">
    <property type="entry name" value="lambda repressor-like DNA-binding domains"/>
    <property type="match status" value="1"/>
</dbReference>
<dbReference type="PANTHER" id="PTHR40455">
    <property type="entry name" value="ANTITOXIN HIGA"/>
    <property type="match status" value="1"/>
</dbReference>